<proteinExistence type="predicted"/>
<protein>
    <submittedName>
        <fullName evidence="1">Uncharacterized protein</fullName>
    </submittedName>
</protein>
<reference evidence="1 2" key="1">
    <citation type="submission" date="2019-07" db="EMBL/GenBank/DDBJ databases">
        <authorList>
            <person name="Duangmal K."/>
            <person name="Teo W.F.A."/>
        </authorList>
    </citation>
    <scope>NUCLEOTIDE SEQUENCE [LARGE SCALE GENOMIC DNA]</scope>
    <source>
        <strain evidence="1 2">TBRC 6029</strain>
    </source>
</reference>
<evidence type="ECO:0000313" key="1">
    <source>
        <dbReference type="EMBL" id="TVT60115.1"/>
    </source>
</evidence>
<dbReference type="Pfam" id="PF24716">
    <property type="entry name" value="WapI"/>
    <property type="match status" value="1"/>
</dbReference>
<sequence length="106" mass="11673">MTGPIEVVAGGFTGKIAVSLGVNELLSFRADWRRLTRSSARLDSMEEWLSLTVWVERSGRVEIDGEAKDQPSSDNRLSFHSTDLDQTGLPALIDALEKAFPVLGQR</sequence>
<gene>
    <name evidence="1" type="ORF">FNH05_04875</name>
</gene>
<evidence type="ECO:0000313" key="2">
    <source>
        <dbReference type="Proteomes" id="UP000320011"/>
    </source>
</evidence>
<dbReference type="OrthoDB" id="3404075at2"/>
<dbReference type="InterPro" id="IPR056510">
    <property type="entry name" value="WapI"/>
</dbReference>
<organism evidence="1 2">
    <name type="scientific">Amycolatopsis rhizosphaerae</name>
    <dbReference type="NCBI Taxonomy" id="2053003"/>
    <lineage>
        <taxon>Bacteria</taxon>
        <taxon>Bacillati</taxon>
        <taxon>Actinomycetota</taxon>
        <taxon>Actinomycetes</taxon>
        <taxon>Pseudonocardiales</taxon>
        <taxon>Pseudonocardiaceae</taxon>
        <taxon>Amycolatopsis</taxon>
    </lineage>
</organism>
<dbReference type="RefSeq" id="WP_144586056.1">
    <property type="nucleotide sequence ID" value="NZ_VJWX01000026.1"/>
</dbReference>
<dbReference type="AlphaFoldDB" id="A0A558DGF6"/>
<reference evidence="1 2" key="2">
    <citation type="submission" date="2019-08" db="EMBL/GenBank/DDBJ databases">
        <title>Amycolatopsis acidicola sp. nov., isolated from peat swamp forest soil.</title>
        <authorList>
            <person name="Srisuk N."/>
        </authorList>
    </citation>
    <scope>NUCLEOTIDE SEQUENCE [LARGE SCALE GENOMIC DNA]</scope>
    <source>
        <strain evidence="1 2">TBRC 6029</strain>
    </source>
</reference>
<accession>A0A558DGF6</accession>
<keyword evidence="2" id="KW-1185">Reference proteome</keyword>
<name>A0A558DGF6_9PSEU</name>
<dbReference type="EMBL" id="VJWX01000026">
    <property type="protein sequence ID" value="TVT60115.1"/>
    <property type="molecule type" value="Genomic_DNA"/>
</dbReference>
<comment type="caution">
    <text evidence="1">The sequence shown here is derived from an EMBL/GenBank/DDBJ whole genome shotgun (WGS) entry which is preliminary data.</text>
</comment>
<dbReference type="Proteomes" id="UP000320011">
    <property type="component" value="Unassembled WGS sequence"/>
</dbReference>